<keyword evidence="2" id="KW-1185">Reference proteome</keyword>
<dbReference type="Proteomes" id="UP000541426">
    <property type="component" value="Unassembled WGS sequence"/>
</dbReference>
<dbReference type="RefSeq" id="WP_183964909.1">
    <property type="nucleotide sequence ID" value="NZ_BAABBZ010000059.1"/>
</dbReference>
<comment type="caution">
    <text evidence="1">The sequence shown here is derived from an EMBL/GenBank/DDBJ whole genome shotgun (WGS) entry which is preliminary data.</text>
</comment>
<name>A0A7W6DLY1_9RHOB</name>
<accession>A0A7W6DLY1</accession>
<protein>
    <submittedName>
        <fullName evidence="1">Uncharacterized protein</fullName>
    </submittedName>
</protein>
<sequence length="78" mass="8686">MRRFIILALMVSSPIFRNAIVEQETSRITLDPPDEIVQGRNEAARFSAQTGQLRQAGLGEISKARRSDLPRDFSSIVG</sequence>
<reference evidence="1 2" key="1">
    <citation type="submission" date="2020-08" db="EMBL/GenBank/DDBJ databases">
        <title>Genomic Encyclopedia of Type Strains, Phase IV (KMG-IV): sequencing the most valuable type-strain genomes for metagenomic binning, comparative biology and taxonomic classification.</title>
        <authorList>
            <person name="Goeker M."/>
        </authorList>
    </citation>
    <scope>NUCLEOTIDE SEQUENCE [LARGE SCALE GENOMIC DNA]</scope>
    <source>
        <strain evidence="1 2">DSM 102235</strain>
    </source>
</reference>
<gene>
    <name evidence="1" type="ORF">GGQ68_001747</name>
</gene>
<dbReference type="EMBL" id="JACIEJ010000003">
    <property type="protein sequence ID" value="MBB3985418.1"/>
    <property type="molecule type" value="Genomic_DNA"/>
</dbReference>
<organism evidence="1 2">
    <name type="scientific">Sagittula marina</name>
    <dbReference type="NCBI Taxonomy" id="943940"/>
    <lineage>
        <taxon>Bacteria</taxon>
        <taxon>Pseudomonadati</taxon>
        <taxon>Pseudomonadota</taxon>
        <taxon>Alphaproteobacteria</taxon>
        <taxon>Rhodobacterales</taxon>
        <taxon>Roseobacteraceae</taxon>
        <taxon>Sagittula</taxon>
    </lineage>
</organism>
<proteinExistence type="predicted"/>
<dbReference type="AlphaFoldDB" id="A0A7W6DLY1"/>
<evidence type="ECO:0000313" key="1">
    <source>
        <dbReference type="EMBL" id="MBB3985418.1"/>
    </source>
</evidence>
<evidence type="ECO:0000313" key="2">
    <source>
        <dbReference type="Proteomes" id="UP000541426"/>
    </source>
</evidence>